<protein>
    <submittedName>
        <fullName evidence="2">Uncharacterized protein</fullName>
    </submittedName>
</protein>
<evidence type="ECO:0000313" key="3">
    <source>
        <dbReference type="Proteomes" id="UP001164929"/>
    </source>
</evidence>
<evidence type="ECO:0000313" key="2">
    <source>
        <dbReference type="EMBL" id="KAJ7009106.1"/>
    </source>
</evidence>
<dbReference type="EMBL" id="JAQIZT010000002">
    <property type="protein sequence ID" value="KAJ7009106.1"/>
    <property type="molecule type" value="Genomic_DNA"/>
</dbReference>
<reference evidence="2" key="1">
    <citation type="journal article" date="2023" name="Mol. Ecol. Resour.">
        <title>Chromosome-level genome assembly of a triploid poplar Populus alba 'Berolinensis'.</title>
        <authorList>
            <person name="Chen S."/>
            <person name="Yu Y."/>
            <person name="Wang X."/>
            <person name="Wang S."/>
            <person name="Zhang T."/>
            <person name="Zhou Y."/>
            <person name="He R."/>
            <person name="Meng N."/>
            <person name="Wang Y."/>
            <person name="Liu W."/>
            <person name="Liu Z."/>
            <person name="Liu J."/>
            <person name="Guo Q."/>
            <person name="Huang H."/>
            <person name="Sederoff R.R."/>
            <person name="Wang G."/>
            <person name="Qu G."/>
            <person name="Chen S."/>
        </authorList>
    </citation>
    <scope>NUCLEOTIDE SEQUENCE</scope>
    <source>
        <strain evidence="2">SC-2020</strain>
    </source>
</reference>
<feature type="transmembrane region" description="Helical" evidence="1">
    <location>
        <begin position="12"/>
        <end position="33"/>
    </location>
</feature>
<accession>A0AAD6RI27</accession>
<keyword evidence="3" id="KW-1185">Reference proteome</keyword>
<keyword evidence="1" id="KW-1133">Transmembrane helix</keyword>
<keyword evidence="1" id="KW-0472">Membrane</keyword>
<proteinExistence type="predicted"/>
<comment type="caution">
    <text evidence="2">The sequence shown here is derived from an EMBL/GenBank/DDBJ whole genome shotgun (WGS) entry which is preliminary data.</text>
</comment>
<name>A0AAD6RI27_9ROSI</name>
<evidence type="ECO:0000256" key="1">
    <source>
        <dbReference type="SAM" id="Phobius"/>
    </source>
</evidence>
<dbReference type="Proteomes" id="UP001164929">
    <property type="component" value="Chromosome 2"/>
</dbReference>
<sequence>MPTCSMSSTWDLRPSGITCALLFLAILTLQLSWF</sequence>
<dbReference type="AlphaFoldDB" id="A0AAD6RI27"/>
<organism evidence="2 3">
    <name type="scientific">Populus alba x Populus x berolinensis</name>
    <dbReference type="NCBI Taxonomy" id="444605"/>
    <lineage>
        <taxon>Eukaryota</taxon>
        <taxon>Viridiplantae</taxon>
        <taxon>Streptophyta</taxon>
        <taxon>Embryophyta</taxon>
        <taxon>Tracheophyta</taxon>
        <taxon>Spermatophyta</taxon>
        <taxon>Magnoliopsida</taxon>
        <taxon>eudicotyledons</taxon>
        <taxon>Gunneridae</taxon>
        <taxon>Pentapetalae</taxon>
        <taxon>rosids</taxon>
        <taxon>fabids</taxon>
        <taxon>Malpighiales</taxon>
        <taxon>Salicaceae</taxon>
        <taxon>Saliceae</taxon>
        <taxon>Populus</taxon>
    </lineage>
</organism>
<keyword evidence="1" id="KW-0812">Transmembrane</keyword>
<gene>
    <name evidence="2" type="ORF">NC653_007673</name>
</gene>